<dbReference type="Gene3D" id="1.20.58.760">
    <property type="entry name" value="Peptidase M41"/>
    <property type="match status" value="1"/>
</dbReference>
<dbReference type="InterPro" id="IPR027417">
    <property type="entry name" value="P-loop_NTPase"/>
</dbReference>
<name>Q89BR3_BRADU</name>
<dbReference type="Gene3D" id="3.40.50.300">
    <property type="entry name" value="P-loop containing nucleotide triphosphate hydrolases"/>
    <property type="match status" value="1"/>
</dbReference>
<dbReference type="InterPro" id="IPR037219">
    <property type="entry name" value="Peptidase_M41-like"/>
</dbReference>
<dbReference type="GO" id="GO:0006508">
    <property type="term" value="P:proteolysis"/>
    <property type="evidence" value="ECO:0000318"/>
    <property type="project" value="GO_Central"/>
</dbReference>
<dbReference type="Pfam" id="PF01434">
    <property type="entry name" value="Peptidase_M41"/>
    <property type="match status" value="1"/>
</dbReference>
<dbReference type="InterPro" id="IPR000642">
    <property type="entry name" value="Peptidase_M41"/>
</dbReference>
<dbReference type="eggNOG" id="COG0465">
    <property type="taxonomic scope" value="Bacteria"/>
</dbReference>
<dbReference type="Pfam" id="PF00004">
    <property type="entry name" value="AAA"/>
    <property type="match status" value="1"/>
</dbReference>
<dbReference type="PATRIC" id="fig|224911.44.peg.8250"/>
<evidence type="ECO:0000313" key="4">
    <source>
        <dbReference type="Proteomes" id="UP000002526"/>
    </source>
</evidence>
<sequence>MAPPRRHRSSGAGKSEDETSGMNSENDAAADGGYMDEELQEAPAEPEAPLGRVEASRCLADAALAAALAPEVAARLGGAEQIALTVRVPSAEWVKPIGAAFRRLESQLEIIARDGSSRSGHKSDAGNEEVGRHLSRGRSVVGIAHSVALLPRALIAAADAALEVKSDAAVVGTAIARHVGAPPPDGPIEGLGSLDFNDLVSAFRPGSDAPEIVERLRLAGKRMCSPRSDRLPRLLDAVEYGPAREWGLALGFDFSEWRAGRLAWRDVGGAGANAVFVGESGLGKTFFARVLAAHLGIPLIATSIAETFASSAGYLDSVIKAIRETFARAEASAPCALLWDEIDALPMRASLDGRSSSWWTPVVTEFLTLLDSAVSSERVGVCVWAATNYENRLDPALIRPGRLERVIRFAPPGPEGLVSVARHHLDGELAQADLSDVGRLGIGRGPAGIAAAVKEARRAARHAGRALVLDDLVEALAPRADVDPTTLARVCGHEAGHAVVALALEVDEIVAVDVIGTADSLGRTMMRGREAVETRATIEDRVTARLGGRAAEKVLFDGDCSANSGGGETSDLAMASKAIAALHFSEGLGGGLVYLGDDEAAASMLRLDARFRATVEADLVRLHDRAVAILRRERRALEAIAAALADRRHLGADEIRRLFDANRSRTLRE</sequence>
<evidence type="ECO:0000256" key="1">
    <source>
        <dbReference type="SAM" id="MobiDB-lite"/>
    </source>
</evidence>
<evidence type="ECO:0000259" key="2">
    <source>
        <dbReference type="SMART" id="SM00382"/>
    </source>
</evidence>
<dbReference type="GO" id="GO:0005524">
    <property type="term" value="F:ATP binding"/>
    <property type="evidence" value="ECO:0007669"/>
    <property type="project" value="InterPro"/>
</dbReference>
<dbReference type="InParanoid" id="Q89BR3"/>
<dbReference type="HOGENOM" id="CLU_000688_20_0_5"/>
<proteinExistence type="predicted"/>
<dbReference type="GO" id="GO:0004222">
    <property type="term" value="F:metalloendopeptidase activity"/>
    <property type="evidence" value="ECO:0007669"/>
    <property type="project" value="InterPro"/>
</dbReference>
<gene>
    <name evidence="3" type="ordered locus">bll8085</name>
</gene>
<dbReference type="STRING" id="224911.AAV28_38110"/>
<dbReference type="InterPro" id="IPR003593">
    <property type="entry name" value="AAA+_ATPase"/>
</dbReference>
<reference evidence="4" key="1">
    <citation type="journal article" date="2002" name="DNA Res.">
        <title>Complete genomic sequence of nitrogen-fixing symbiotic bacterium Bradyrhizobium japonicum USDA110.</title>
        <authorList>
            <person name="Kaneko T."/>
            <person name="Nakamura Y."/>
            <person name="Sato S."/>
            <person name="Minamisawa K."/>
            <person name="Uchiumi T."/>
            <person name="Sasamoto S."/>
            <person name="Watanabe A."/>
            <person name="Idesawa K."/>
            <person name="Iriguchi M."/>
            <person name="Kawashima K."/>
            <person name="Kohara M."/>
            <person name="Matsumoto M."/>
            <person name="Shimpo S."/>
            <person name="Tsuruoka H."/>
            <person name="Wada T."/>
            <person name="Yamada M."/>
            <person name="Tabata S."/>
        </authorList>
    </citation>
    <scope>NUCLEOTIDE SEQUENCE [LARGE SCALE GENOMIC DNA]</scope>
    <source>
        <strain evidence="4">JCM 10833 / BCRC 13528 / IAM 13628 / NBRC 14792 / USDA 110</strain>
    </source>
</reference>
<keyword evidence="4" id="KW-1185">Reference proteome</keyword>
<dbReference type="SUPFAM" id="SSF52540">
    <property type="entry name" value="P-loop containing nucleoside triphosphate hydrolases"/>
    <property type="match status" value="1"/>
</dbReference>
<organism evidence="3 4">
    <name type="scientific">Bradyrhizobium diazoefficiens (strain JCM 10833 / BCRC 13528 / IAM 13628 / NBRC 14792 / USDA 110)</name>
    <dbReference type="NCBI Taxonomy" id="224911"/>
    <lineage>
        <taxon>Bacteria</taxon>
        <taxon>Pseudomonadati</taxon>
        <taxon>Pseudomonadota</taxon>
        <taxon>Alphaproteobacteria</taxon>
        <taxon>Hyphomicrobiales</taxon>
        <taxon>Nitrobacteraceae</taxon>
        <taxon>Bradyrhizobium</taxon>
    </lineage>
</organism>
<dbReference type="GO" id="GO:0016887">
    <property type="term" value="F:ATP hydrolysis activity"/>
    <property type="evidence" value="ECO:0007669"/>
    <property type="project" value="InterPro"/>
</dbReference>
<dbReference type="PANTHER" id="PTHR23076:SF97">
    <property type="entry name" value="ATP-DEPENDENT ZINC METALLOPROTEASE YME1L1"/>
    <property type="match status" value="1"/>
</dbReference>
<dbReference type="OrthoDB" id="9809379at2"/>
<feature type="domain" description="AAA+ ATPase" evidence="2">
    <location>
        <begin position="270"/>
        <end position="413"/>
    </location>
</feature>
<dbReference type="KEGG" id="bja:bll8085"/>
<dbReference type="PANTHER" id="PTHR23076">
    <property type="entry name" value="METALLOPROTEASE M41 FTSH"/>
    <property type="match status" value="1"/>
</dbReference>
<dbReference type="EMBL" id="BA000040">
    <property type="protein sequence ID" value="BAC53350.1"/>
    <property type="molecule type" value="Genomic_DNA"/>
</dbReference>
<dbReference type="EnsemblBacteria" id="BAC53350">
    <property type="protein sequence ID" value="BAC53350"/>
    <property type="gene ID" value="BAC53350"/>
</dbReference>
<dbReference type="SUPFAM" id="SSF140990">
    <property type="entry name" value="FtsH protease domain-like"/>
    <property type="match status" value="1"/>
</dbReference>
<dbReference type="GO" id="GO:0004176">
    <property type="term" value="F:ATP-dependent peptidase activity"/>
    <property type="evidence" value="ECO:0000318"/>
    <property type="project" value="GO_Central"/>
</dbReference>
<dbReference type="Proteomes" id="UP000002526">
    <property type="component" value="Chromosome"/>
</dbReference>
<dbReference type="FunFam" id="3.40.50.300:FF:003808">
    <property type="entry name" value="ATP-dependent Zn protease"/>
    <property type="match status" value="1"/>
</dbReference>
<dbReference type="SMART" id="SM00382">
    <property type="entry name" value="AAA"/>
    <property type="match status" value="1"/>
</dbReference>
<dbReference type="GO" id="GO:0005886">
    <property type="term" value="C:plasma membrane"/>
    <property type="evidence" value="ECO:0000318"/>
    <property type="project" value="GO_Central"/>
</dbReference>
<dbReference type="GO" id="GO:0030163">
    <property type="term" value="P:protein catabolic process"/>
    <property type="evidence" value="ECO:0000318"/>
    <property type="project" value="GO_Central"/>
</dbReference>
<dbReference type="AlphaFoldDB" id="Q89BR3"/>
<protein>
    <submittedName>
        <fullName evidence="3">Bll8085 protein</fullName>
    </submittedName>
</protein>
<dbReference type="CDD" id="cd19481">
    <property type="entry name" value="RecA-like_protease"/>
    <property type="match status" value="1"/>
</dbReference>
<accession>Q89BR3</accession>
<evidence type="ECO:0000313" key="3">
    <source>
        <dbReference type="EMBL" id="BAC53350.1"/>
    </source>
</evidence>
<dbReference type="InterPro" id="IPR003959">
    <property type="entry name" value="ATPase_AAA_core"/>
</dbReference>
<feature type="region of interest" description="Disordered" evidence="1">
    <location>
        <begin position="1"/>
        <end position="49"/>
    </location>
</feature>